<organism evidence="1 2">
    <name type="scientific">Actinospica acidithermotolerans</name>
    <dbReference type="NCBI Taxonomy" id="2828514"/>
    <lineage>
        <taxon>Bacteria</taxon>
        <taxon>Bacillati</taxon>
        <taxon>Actinomycetota</taxon>
        <taxon>Actinomycetes</taxon>
        <taxon>Catenulisporales</taxon>
        <taxon>Actinospicaceae</taxon>
        <taxon>Actinospica</taxon>
    </lineage>
</organism>
<reference evidence="1" key="1">
    <citation type="submission" date="2021-04" db="EMBL/GenBank/DDBJ databases">
        <title>Genome based classification of Actinospica acidithermotolerans sp. nov., an actinobacterium isolated from an Indonesian hot spring.</title>
        <authorList>
            <person name="Kusuma A.B."/>
            <person name="Putra K.E."/>
            <person name="Nafisah S."/>
            <person name="Loh J."/>
            <person name="Nouioui I."/>
            <person name="Goodfellow M."/>
        </authorList>
    </citation>
    <scope>NUCLEOTIDE SEQUENCE</scope>
    <source>
        <strain evidence="1">MGRD01-02</strain>
    </source>
</reference>
<dbReference type="InterPro" id="IPR025851">
    <property type="entry name" value="SUKH-4"/>
</dbReference>
<sequence>MWRSFALEALAPLGVSTSVVEALTGRGLPANAFEVYVRDQARELEVADLPGCGQAAFLGRYTDEWNTYWLRLADSSVWMRWGILDRPAESTQRINTSVEAFQAVLGAWCEMKSSSVDETDEQAYEDLVTETICRAVGADPAVFADGDGWWPVFFEELEYTLPRMVAGDRPLHQLVRCDASGRWILEHPGYDEAS</sequence>
<accession>A0A941ECW0</accession>
<keyword evidence="2" id="KW-1185">Reference proteome</keyword>
<dbReference type="Proteomes" id="UP000676325">
    <property type="component" value="Unassembled WGS sequence"/>
</dbReference>
<gene>
    <name evidence="1" type="ORF">KDK95_17705</name>
</gene>
<evidence type="ECO:0000313" key="2">
    <source>
        <dbReference type="Proteomes" id="UP000676325"/>
    </source>
</evidence>
<comment type="caution">
    <text evidence="1">The sequence shown here is derived from an EMBL/GenBank/DDBJ whole genome shotgun (WGS) entry which is preliminary data.</text>
</comment>
<dbReference type="Pfam" id="PF14435">
    <property type="entry name" value="SUKH-4"/>
    <property type="match status" value="1"/>
</dbReference>
<proteinExistence type="predicted"/>
<dbReference type="EMBL" id="JAGSOH010000050">
    <property type="protein sequence ID" value="MBR7828157.1"/>
    <property type="molecule type" value="Genomic_DNA"/>
</dbReference>
<evidence type="ECO:0000313" key="1">
    <source>
        <dbReference type="EMBL" id="MBR7828157.1"/>
    </source>
</evidence>
<dbReference type="AlphaFoldDB" id="A0A941ECW0"/>
<name>A0A941ECW0_9ACTN</name>
<protein>
    <submittedName>
        <fullName evidence="1">SUKH-4 family immunity protein</fullName>
    </submittedName>
</protein>
<dbReference type="RefSeq" id="WP_212519297.1">
    <property type="nucleotide sequence ID" value="NZ_JAGSOH010000050.1"/>
</dbReference>